<keyword evidence="3" id="KW-1185">Reference proteome</keyword>
<name>A0ABR7RI24_9PROT</name>
<dbReference type="EMBL" id="JACTVA010000004">
    <property type="protein sequence ID" value="MBC9206028.1"/>
    <property type="molecule type" value="Genomic_DNA"/>
</dbReference>
<evidence type="ECO:0008006" key="4">
    <source>
        <dbReference type="Google" id="ProtNLM"/>
    </source>
</evidence>
<comment type="caution">
    <text evidence="2">The sequence shown here is derived from an EMBL/GenBank/DDBJ whole genome shotgun (WGS) entry which is preliminary data.</text>
</comment>
<feature type="region of interest" description="Disordered" evidence="1">
    <location>
        <begin position="41"/>
        <end position="79"/>
    </location>
</feature>
<protein>
    <recommendedName>
        <fullName evidence="4">DUF2188 domain-containing protein</fullName>
    </recommendedName>
</protein>
<organism evidence="2 3">
    <name type="scientific">Teichococcus aerophilus</name>
    <dbReference type="NCBI Taxonomy" id="1224513"/>
    <lineage>
        <taxon>Bacteria</taxon>
        <taxon>Pseudomonadati</taxon>
        <taxon>Pseudomonadota</taxon>
        <taxon>Alphaproteobacteria</taxon>
        <taxon>Acetobacterales</taxon>
        <taxon>Roseomonadaceae</taxon>
        <taxon>Roseomonas</taxon>
    </lineage>
</organism>
<reference evidence="2 3" key="1">
    <citation type="journal article" date="2013" name="Int. J. Syst. Evol. Microbiol.">
        <title>Roseomonas aerophila sp. nov., isolated from air.</title>
        <authorList>
            <person name="Kim S.J."/>
            <person name="Weon H.Y."/>
            <person name="Ahn J.H."/>
            <person name="Hong S.B."/>
            <person name="Seok S.J."/>
            <person name="Whang K.S."/>
            <person name="Kwon S.W."/>
        </authorList>
    </citation>
    <scope>NUCLEOTIDE SEQUENCE [LARGE SCALE GENOMIC DNA]</scope>
    <source>
        <strain evidence="2 3">NBRC 108923</strain>
    </source>
</reference>
<proteinExistence type="predicted"/>
<accession>A0ABR7RI24</accession>
<dbReference type="RefSeq" id="WP_187783195.1">
    <property type="nucleotide sequence ID" value="NZ_JACTVA010000004.1"/>
</dbReference>
<dbReference type="Proteomes" id="UP000626026">
    <property type="component" value="Unassembled WGS sequence"/>
</dbReference>
<evidence type="ECO:0000313" key="2">
    <source>
        <dbReference type="EMBL" id="MBC9206028.1"/>
    </source>
</evidence>
<evidence type="ECO:0000313" key="3">
    <source>
        <dbReference type="Proteomes" id="UP000626026"/>
    </source>
</evidence>
<gene>
    <name evidence="2" type="ORF">IBL26_04210</name>
</gene>
<evidence type="ECO:0000256" key="1">
    <source>
        <dbReference type="SAM" id="MobiDB-lite"/>
    </source>
</evidence>
<sequence length="79" mass="8847">MSKLVYEVVQHDGGWAYKADGVFSESYPTHDLAAKAAHAAADHQQRSAETEVIEYQDKKGEWHTETARGNDRPETSVKD</sequence>